<evidence type="ECO:0000256" key="2">
    <source>
        <dbReference type="ARBA" id="ARBA00011322"/>
    </source>
</evidence>
<dbReference type="InterPro" id="IPR027417">
    <property type="entry name" value="P-loop_NTPase"/>
</dbReference>
<keyword evidence="4" id="KW-0175">Coiled coil</keyword>
<accession>A0A7D4U6L3</accession>
<proteinExistence type="inferred from homology"/>
<evidence type="ECO:0000259" key="5">
    <source>
        <dbReference type="Pfam" id="PF13476"/>
    </source>
</evidence>
<gene>
    <name evidence="6" type="ORF">HQM25_03170</name>
</gene>
<dbReference type="SUPFAM" id="SSF52540">
    <property type="entry name" value="P-loop containing nucleoside triphosphate hydrolases"/>
    <property type="match status" value="1"/>
</dbReference>
<feature type="coiled-coil region" evidence="4">
    <location>
        <begin position="322"/>
        <end position="349"/>
    </location>
</feature>
<dbReference type="Proteomes" id="UP000502498">
    <property type="component" value="Chromosome"/>
</dbReference>
<dbReference type="PANTHER" id="PTHR32114:SF2">
    <property type="entry name" value="ABC TRANSPORTER ABCH.3"/>
    <property type="match status" value="1"/>
</dbReference>
<dbReference type="EMBL" id="CP054038">
    <property type="protein sequence ID" value="QKJ18486.1"/>
    <property type="molecule type" value="Genomic_DNA"/>
</dbReference>
<dbReference type="AlphaFoldDB" id="A0A7D4U6L3"/>
<feature type="domain" description="Rad50/SbcC-type AAA" evidence="5">
    <location>
        <begin position="5"/>
        <end position="196"/>
    </location>
</feature>
<comment type="subunit">
    <text evidence="2">Heterodimer of SbcC and SbcD.</text>
</comment>
<comment type="similarity">
    <text evidence="1">Belongs to the SMC family. SbcC subfamily.</text>
</comment>
<dbReference type="Pfam" id="PF13558">
    <property type="entry name" value="SbcC_Walker_B"/>
    <property type="match status" value="1"/>
</dbReference>
<organism evidence="6 7">
    <name type="scientific">Microbacterium hominis</name>
    <dbReference type="NCBI Taxonomy" id="162426"/>
    <lineage>
        <taxon>Bacteria</taxon>
        <taxon>Bacillati</taxon>
        <taxon>Actinomycetota</taxon>
        <taxon>Actinomycetes</taxon>
        <taxon>Micrococcales</taxon>
        <taxon>Microbacteriaceae</taxon>
        <taxon>Microbacterium</taxon>
    </lineage>
</organism>
<evidence type="ECO:0000256" key="3">
    <source>
        <dbReference type="ARBA" id="ARBA00013368"/>
    </source>
</evidence>
<sequence>MRLHRLELEGFGPFRTRQAVDLDAFAGDGIFLIAGRTGAGKSSVLDGICFALYGGVPRYDGAEKRLRSDHCAPDEATRVTVEFTAADRRWRVTRSPEYSRAKKRGSGTTVVGAEAQLDEFVDGRWVGHSSGPRNVGLALDEIVGLSQQQFLQVILLAQNRFAEFLLAKNDERQKLLRRLFGTRRYEDYQAAFDERRRDAERAVATAGGAVDLLLGEAERTLADARLAGDAAPTGGAAGESAAVVGADGGLGAEGAVSGGPAAAVPAGAPRGEVPGSQTARLEALEVGLQRADYRVETLVRERAEADAGHAAADAAHAAARGLRDAQVRRRRARDELAALESREKAVADDRRTLDRALAAEVLRAPIEISAVAAAGLRAREAALVDAIGDWRRVAPATAASSGLEHPVPQAVALREEVARLTGDIAVWRAAESAEREIEELDVQRERERRQEAAATAHLVRLDAEAAERPGMLADLDERLASARDAAGSLDAARARADDVAARLAAAREGERLAERSRTLDASYLQAAAVLDTARAAVTDLLRRRLAGHAGELAAALAPGEPCGVCGALEHPHPAAPTTDPVTDEQVAAAESARDAAARADSDAADAARTARAAVAEATARAGGDDTATLVRSTDEAAAALARAEAAAARRDALVIERASLVAADEAARADRERSAAEVAEHGAALAALDARIAAAARVVDAARGEHASVRARIDDADRRRMAAAALADAVDARDSAVAAAERAAGDLAERLAATDFADAGEAAAALCDLATRSGLDDGIRAHEVALANARDRLLELELALAGQPDDLVDLAVTEGALADARERWSRAVDAAAHAQQTATRARELVGRARDGHAAIADLAADHAVIVRLADTVAGRAPNTHRMALESFVLAAELEEIVDAANLRLDDMSAGRYRLLHTDALASRGAASGLGILVLDAHTGQPRPAQSLSGGETFLASLSLALGLAEVVTARAGGVRLDTLFIDEGFGSLDEDTLELAMRTLDELRQGGRTVGLISHVAAMREQIPAQLRVAATPQGPSVITQDALVST</sequence>
<dbReference type="PANTHER" id="PTHR32114">
    <property type="entry name" value="ABC TRANSPORTER ABCH.3"/>
    <property type="match status" value="1"/>
</dbReference>
<evidence type="ECO:0000256" key="4">
    <source>
        <dbReference type="SAM" id="Coils"/>
    </source>
</evidence>
<protein>
    <recommendedName>
        <fullName evidence="3">Nuclease SbcCD subunit C</fullName>
    </recommendedName>
</protein>
<dbReference type="InterPro" id="IPR038729">
    <property type="entry name" value="Rad50/SbcC_AAA"/>
</dbReference>
<name>A0A7D4U6L3_9MICO</name>
<evidence type="ECO:0000313" key="6">
    <source>
        <dbReference type="EMBL" id="QKJ18486.1"/>
    </source>
</evidence>
<evidence type="ECO:0000313" key="7">
    <source>
        <dbReference type="Proteomes" id="UP000502498"/>
    </source>
</evidence>
<evidence type="ECO:0000256" key="1">
    <source>
        <dbReference type="ARBA" id="ARBA00006930"/>
    </source>
</evidence>
<dbReference type="Gene3D" id="3.40.50.300">
    <property type="entry name" value="P-loop containing nucleotide triphosphate hydrolases"/>
    <property type="match status" value="2"/>
</dbReference>
<reference evidence="6 7" key="1">
    <citation type="submission" date="2020-05" db="EMBL/GenBank/DDBJ databases">
        <title>Strain PA2F3 complete genome.</title>
        <authorList>
            <person name="Kim Y.-S."/>
            <person name="Kim S.-J."/>
            <person name="Jung H.-k."/>
            <person name="Kim S.-E."/>
            <person name="Kim K.-H."/>
        </authorList>
    </citation>
    <scope>NUCLEOTIDE SEQUENCE [LARGE SCALE GENOMIC DNA]</scope>
    <source>
        <strain evidence="6 7">PA2F3</strain>
    </source>
</reference>
<dbReference type="GO" id="GO:0006302">
    <property type="term" value="P:double-strand break repair"/>
    <property type="evidence" value="ECO:0007669"/>
    <property type="project" value="InterPro"/>
</dbReference>
<dbReference type="RefSeq" id="WP_172988928.1">
    <property type="nucleotide sequence ID" value="NZ_CP054038.1"/>
</dbReference>
<dbReference type="Pfam" id="PF13476">
    <property type="entry name" value="AAA_23"/>
    <property type="match status" value="1"/>
</dbReference>
<dbReference type="GO" id="GO:0016887">
    <property type="term" value="F:ATP hydrolysis activity"/>
    <property type="evidence" value="ECO:0007669"/>
    <property type="project" value="InterPro"/>
</dbReference>